<evidence type="ECO:0000256" key="1">
    <source>
        <dbReference type="ARBA" id="ARBA00009570"/>
    </source>
</evidence>
<evidence type="ECO:0008006" key="5">
    <source>
        <dbReference type="Google" id="ProtNLM"/>
    </source>
</evidence>
<organism evidence="3 4">
    <name type="scientific">Mycobacterium mantenii</name>
    <dbReference type="NCBI Taxonomy" id="560555"/>
    <lineage>
        <taxon>Bacteria</taxon>
        <taxon>Bacillati</taxon>
        <taxon>Actinomycetota</taxon>
        <taxon>Actinomycetes</taxon>
        <taxon>Mycobacteriales</taxon>
        <taxon>Mycobacteriaceae</taxon>
        <taxon>Mycobacterium</taxon>
        <taxon>Mycobacterium avium complex (MAC)</taxon>
    </lineage>
</organism>
<dbReference type="Gene3D" id="3.10.450.50">
    <property type="match status" value="1"/>
</dbReference>
<evidence type="ECO:0000313" key="3">
    <source>
        <dbReference type="EMBL" id="ORA97833.1"/>
    </source>
</evidence>
<comment type="similarity">
    <text evidence="1">Belongs to the bacterial ring-hydroxylating dioxygenase beta subunit family.</text>
</comment>
<dbReference type="InterPro" id="IPR032710">
    <property type="entry name" value="NTF2-like_dom_sf"/>
</dbReference>
<dbReference type="GO" id="GO:0019380">
    <property type="term" value="P:3-phenylpropionate catabolic process"/>
    <property type="evidence" value="ECO:0007669"/>
    <property type="project" value="TreeGrafter"/>
</dbReference>
<gene>
    <name evidence="3" type="ORF">BST30_26550</name>
</gene>
<dbReference type="EMBL" id="MVHW01000051">
    <property type="protein sequence ID" value="ORA97833.1"/>
    <property type="molecule type" value="Genomic_DNA"/>
</dbReference>
<comment type="caution">
    <text evidence="3">The sequence shown here is derived from an EMBL/GenBank/DDBJ whole genome shotgun (WGS) entry which is preliminary data.</text>
</comment>
<dbReference type="STRING" id="560555.BST30_26550"/>
<name>A0A1X0F7S1_MYCNT</name>
<protein>
    <recommendedName>
        <fullName evidence="5">Aromatic-ring-hydroxylating dioxygenase subunit beta</fullName>
    </recommendedName>
</protein>
<accession>A0A1X0F7S1</accession>
<evidence type="ECO:0000313" key="4">
    <source>
        <dbReference type="Proteomes" id="UP000192760"/>
    </source>
</evidence>
<sequence>MNPGDPVYNDTLEFLYAEAELLDENRLIEWLAMLADELSYRMPVRVTRQRGDGDDFAQDVTFFDDDLATLTLRVRRLTESPNAHAEMPATRSRRFVTNVRIEQLGDEVFARSSLLLLGSRWDSHSYEFLAARRNDVMRRFDGGLKLVRREILIDQTVPESPCLSVFL</sequence>
<proteinExistence type="inferred from homology"/>
<keyword evidence="2" id="KW-0560">Oxidoreductase</keyword>
<dbReference type="InterPro" id="IPR000391">
    <property type="entry name" value="Rng_hydr_dOase-bsu"/>
</dbReference>
<dbReference type="SUPFAM" id="SSF54427">
    <property type="entry name" value="NTF2-like"/>
    <property type="match status" value="1"/>
</dbReference>
<dbReference type="CDD" id="cd00667">
    <property type="entry name" value="ring_hydroxylating_dioxygenases_beta"/>
    <property type="match status" value="1"/>
</dbReference>
<evidence type="ECO:0000256" key="2">
    <source>
        <dbReference type="ARBA" id="ARBA00023002"/>
    </source>
</evidence>
<dbReference type="PANTHER" id="PTHR41534:SF2">
    <property type="entry name" value="3-PHENYLPROPIONATE_CINNAMIC ACID DIOXYGENASE SUBUNIT BETA"/>
    <property type="match status" value="1"/>
</dbReference>
<dbReference type="PANTHER" id="PTHR41534">
    <property type="entry name" value="BLR3401 PROTEIN"/>
    <property type="match status" value="1"/>
</dbReference>
<dbReference type="Proteomes" id="UP000192760">
    <property type="component" value="Unassembled WGS sequence"/>
</dbReference>
<dbReference type="AlphaFoldDB" id="A0A1X0F7S1"/>
<dbReference type="GO" id="GO:0016491">
    <property type="term" value="F:oxidoreductase activity"/>
    <property type="evidence" value="ECO:0007669"/>
    <property type="project" value="UniProtKB-KW"/>
</dbReference>
<reference evidence="3 4" key="1">
    <citation type="submission" date="2017-02" db="EMBL/GenBank/DDBJ databases">
        <title>The new phylogeny of genus Mycobacterium.</title>
        <authorList>
            <person name="Tortoli E."/>
            <person name="Trovato A."/>
            <person name="Cirillo D.M."/>
        </authorList>
    </citation>
    <scope>NUCLEOTIDE SEQUENCE [LARGE SCALE GENOMIC DNA]</scope>
    <source>
        <strain evidence="3 4">DSM 45255</strain>
    </source>
</reference>
<dbReference type="Pfam" id="PF00866">
    <property type="entry name" value="Ring_hydroxyl_B"/>
    <property type="match status" value="1"/>
</dbReference>